<dbReference type="PANTHER" id="PTHR24148:SF73">
    <property type="entry name" value="HET DOMAIN PROTEIN (AFU_ORTHOLOGUE AFUA_8G01020)"/>
    <property type="match status" value="1"/>
</dbReference>
<dbReference type="AlphaFoldDB" id="A0AAD9M5X3"/>
<feature type="domain" description="Heterokaryon incompatibility" evidence="1">
    <location>
        <begin position="45"/>
        <end position="213"/>
    </location>
</feature>
<evidence type="ECO:0000313" key="3">
    <source>
        <dbReference type="Proteomes" id="UP001232148"/>
    </source>
</evidence>
<accession>A0AAD9M5X3</accession>
<comment type="caution">
    <text evidence="2">The sequence shown here is derived from an EMBL/GenBank/DDBJ whole genome shotgun (WGS) entry which is preliminary data.</text>
</comment>
<gene>
    <name evidence="2" type="ORF">LX32DRAFT_651823</name>
</gene>
<dbReference type="EMBL" id="MU842855">
    <property type="protein sequence ID" value="KAK2030135.1"/>
    <property type="molecule type" value="Genomic_DNA"/>
</dbReference>
<dbReference type="Proteomes" id="UP001232148">
    <property type="component" value="Unassembled WGS sequence"/>
</dbReference>
<sequence length="294" mass="34004">MQFQHEPLDILRSIRVFVLYPGNFDDGLAGSLFHCQFPHDAPPTYSFLSYAWRDASEADATLPVTKSDTDRDCRDNSCTIRINDQPFRIGHNLALALLHVRSPFGYLSLWIDTICINLKDNDERRFHAVLVTKIVSRARAVISWLGPDCSQKLQSKHPVEDPWTRMKFLWNLGKSKLLVNFIGDPESKVGETTHQQSIPEALLGEKAYWSRIWAPHDLYHAQNVLFVCGTNVWRERDFVDHMLHVGTRLIVKTLRARKNRHKRPPFESLLLGYHSYESENPLDMLYALMSLSFE</sequence>
<dbReference type="PANTHER" id="PTHR24148">
    <property type="entry name" value="ANKYRIN REPEAT DOMAIN-CONTAINING PROTEIN 39 HOMOLOG-RELATED"/>
    <property type="match status" value="1"/>
</dbReference>
<keyword evidence="3" id="KW-1185">Reference proteome</keyword>
<reference evidence="2" key="1">
    <citation type="submission" date="2021-06" db="EMBL/GenBank/DDBJ databases">
        <title>Comparative genomics, transcriptomics and evolutionary studies reveal genomic signatures of adaptation to plant cell wall in hemibiotrophic fungi.</title>
        <authorList>
            <consortium name="DOE Joint Genome Institute"/>
            <person name="Baroncelli R."/>
            <person name="Diaz J.F."/>
            <person name="Benocci T."/>
            <person name="Peng M."/>
            <person name="Battaglia E."/>
            <person name="Haridas S."/>
            <person name="Andreopoulos W."/>
            <person name="Labutti K."/>
            <person name="Pangilinan J."/>
            <person name="Floch G.L."/>
            <person name="Makela M.R."/>
            <person name="Henrissat B."/>
            <person name="Grigoriev I.V."/>
            <person name="Crouch J.A."/>
            <person name="De Vries R.P."/>
            <person name="Sukno S.A."/>
            <person name="Thon M.R."/>
        </authorList>
    </citation>
    <scope>NUCLEOTIDE SEQUENCE</scope>
    <source>
        <strain evidence="2">MAFF235873</strain>
    </source>
</reference>
<dbReference type="InterPro" id="IPR052895">
    <property type="entry name" value="HetReg/Transcr_Mod"/>
</dbReference>
<evidence type="ECO:0000259" key="1">
    <source>
        <dbReference type="Pfam" id="PF06985"/>
    </source>
</evidence>
<dbReference type="Pfam" id="PF06985">
    <property type="entry name" value="HET"/>
    <property type="match status" value="1"/>
</dbReference>
<dbReference type="InterPro" id="IPR010730">
    <property type="entry name" value="HET"/>
</dbReference>
<evidence type="ECO:0000313" key="2">
    <source>
        <dbReference type="EMBL" id="KAK2030135.1"/>
    </source>
</evidence>
<name>A0AAD9M5X3_9PEZI</name>
<protein>
    <recommendedName>
        <fullName evidence="1">Heterokaryon incompatibility domain-containing protein</fullName>
    </recommendedName>
</protein>
<organism evidence="2 3">
    <name type="scientific">Colletotrichum zoysiae</name>
    <dbReference type="NCBI Taxonomy" id="1216348"/>
    <lineage>
        <taxon>Eukaryota</taxon>
        <taxon>Fungi</taxon>
        <taxon>Dikarya</taxon>
        <taxon>Ascomycota</taxon>
        <taxon>Pezizomycotina</taxon>
        <taxon>Sordariomycetes</taxon>
        <taxon>Hypocreomycetidae</taxon>
        <taxon>Glomerellales</taxon>
        <taxon>Glomerellaceae</taxon>
        <taxon>Colletotrichum</taxon>
        <taxon>Colletotrichum graminicola species complex</taxon>
    </lineage>
</organism>
<proteinExistence type="predicted"/>